<sequence>MCQCFVGECHRRARGRS</sequence>
<organism evidence="1">
    <name type="scientific">Propionibacterium freudenreichii subsp. freudenreichii</name>
    <dbReference type="NCBI Taxonomy" id="66712"/>
    <lineage>
        <taxon>Bacteria</taxon>
        <taxon>Bacillati</taxon>
        <taxon>Actinomycetota</taxon>
        <taxon>Actinomycetes</taxon>
        <taxon>Propionibacteriales</taxon>
        <taxon>Propionibacteriaceae</taxon>
        <taxon>Propionibacterium</taxon>
    </lineage>
</organism>
<gene>
    <name evidence="1" type="ORF">PFCIRM138_12320</name>
</gene>
<evidence type="ECO:0000313" key="1">
    <source>
        <dbReference type="EMBL" id="CEP27179.1"/>
    </source>
</evidence>
<name>A0A0B7P047_PROFF</name>
<accession>A0A0B7P047</accession>
<protein>
    <submittedName>
        <fullName evidence="1">Uncharacterized protein</fullName>
    </submittedName>
</protein>
<reference evidence="1" key="1">
    <citation type="submission" date="2014-08" db="EMBL/GenBank/DDBJ databases">
        <authorList>
            <person name="Falentin Helene"/>
        </authorList>
    </citation>
    <scope>NUCLEOTIDE SEQUENCE</scope>
</reference>
<dbReference type="EMBL" id="LM676427">
    <property type="protein sequence ID" value="CEP27179.1"/>
    <property type="molecule type" value="Genomic_DNA"/>
</dbReference>
<dbReference type="AlphaFoldDB" id="A0A0B7P047"/>
<proteinExistence type="predicted"/>